<evidence type="ECO:0000313" key="2">
    <source>
        <dbReference type="Proteomes" id="UP000095751"/>
    </source>
</evidence>
<organism evidence="1 2">
    <name type="scientific">Fragilariopsis cylindrus CCMP1102</name>
    <dbReference type="NCBI Taxonomy" id="635003"/>
    <lineage>
        <taxon>Eukaryota</taxon>
        <taxon>Sar</taxon>
        <taxon>Stramenopiles</taxon>
        <taxon>Ochrophyta</taxon>
        <taxon>Bacillariophyta</taxon>
        <taxon>Bacillariophyceae</taxon>
        <taxon>Bacillariophycidae</taxon>
        <taxon>Bacillariales</taxon>
        <taxon>Bacillariaceae</taxon>
        <taxon>Fragilariopsis</taxon>
    </lineage>
</organism>
<sequence length="182" mass="19772">MATDLAEEAQAQATVDIPVAAEMDLLTAERDRIVLEADVDADDPMVCLAKNMMTKMNVSCSSETEYERKVAEVVEELVGNLKSFGIPATKHENNVIDLKTAVEKMATDLAEEAQAQATVDIPVAAEMELLTAEMDRMSLEADVANAVTARAQMNVAHIDLERDLAKRALDNVLDFVDCVVSC</sequence>
<dbReference type="Proteomes" id="UP000095751">
    <property type="component" value="Unassembled WGS sequence"/>
</dbReference>
<accession>A0A1E7ERR8</accession>
<dbReference type="EMBL" id="KV784379">
    <property type="protein sequence ID" value="OEU08527.1"/>
    <property type="molecule type" value="Genomic_DNA"/>
</dbReference>
<reference evidence="1 2" key="1">
    <citation type="submission" date="2016-09" db="EMBL/GenBank/DDBJ databases">
        <title>Extensive genetic diversity and differential bi-allelic expression allows diatom success in the polar Southern Ocean.</title>
        <authorList>
            <consortium name="DOE Joint Genome Institute"/>
            <person name="Mock T."/>
            <person name="Otillar R.P."/>
            <person name="Strauss J."/>
            <person name="Dupont C."/>
            <person name="Frickenhaus S."/>
            <person name="Maumus F."/>
            <person name="Mcmullan M."/>
            <person name="Sanges R."/>
            <person name="Schmutz J."/>
            <person name="Toseland A."/>
            <person name="Valas R."/>
            <person name="Veluchamy A."/>
            <person name="Ward B.J."/>
            <person name="Allen A."/>
            <person name="Barry K."/>
            <person name="Falciatore A."/>
            <person name="Ferrante M."/>
            <person name="Fortunato A.E."/>
            <person name="Gloeckner G."/>
            <person name="Gruber A."/>
            <person name="Hipkin R."/>
            <person name="Janech M."/>
            <person name="Kroth P."/>
            <person name="Leese F."/>
            <person name="Lindquist E."/>
            <person name="Lyon B.R."/>
            <person name="Martin J."/>
            <person name="Mayer C."/>
            <person name="Parker M."/>
            <person name="Quesneville H."/>
            <person name="Raymond J."/>
            <person name="Uhlig C."/>
            <person name="Valentin K.U."/>
            <person name="Worden A.Z."/>
            <person name="Armbrust E.V."/>
            <person name="Bowler C."/>
            <person name="Green B."/>
            <person name="Moulton V."/>
            <person name="Van Oosterhout C."/>
            <person name="Grigoriev I."/>
        </authorList>
    </citation>
    <scope>NUCLEOTIDE SEQUENCE [LARGE SCALE GENOMIC DNA]</scope>
    <source>
        <strain evidence="1 2">CCMP1102</strain>
    </source>
</reference>
<gene>
    <name evidence="1" type="ORF">FRACYDRAFT_249419</name>
</gene>
<name>A0A1E7ERR8_9STRA</name>
<dbReference type="InParanoid" id="A0A1E7ERR8"/>
<protein>
    <submittedName>
        <fullName evidence="1">Uncharacterized protein</fullName>
    </submittedName>
</protein>
<dbReference type="KEGG" id="fcy:FRACYDRAFT_249419"/>
<keyword evidence="2" id="KW-1185">Reference proteome</keyword>
<evidence type="ECO:0000313" key="1">
    <source>
        <dbReference type="EMBL" id="OEU08527.1"/>
    </source>
</evidence>
<dbReference type="AlphaFoldDB" id="A0A1E7ERR8"/>
<proteinExistence type="predicted"/>